<reference evidence="4 5" key="1">
    <citation type="journal article" date="2016" name="Nat. Commun.">
        <title>Thousands of microbial genomes shed light on interconnected biogeochemical processes in an aquifer system.</title>
        <authorList>
            <person name="Anantharaman K."/>
            <person name="Brown C.T."/>
            <person name="Hug L.A."/>
            <person name="Sharon I."/>
            <person name="Castelle C.J."/>
            <person name="Probst A.J."/>
            <person name="Thomas B.C."/>
            <person name="Singh A."/>
            <person name="Wilkins M.J."/>
            <person name="Karaoz U."/>
            <person name="Brodie E.L."/>
            <person name="Williams K.H."/>
            <person name="Hubbard S.S."/>
            <person name="Banfield J.F."/>
        </authorList>
    </citation>
    <scope>NUCLEOTIDE SEQUENCE [LARGE SCALE GENOMIC DNA]</scope>
</reference>
<gene>
    <name evidence="3" type="primary">smpB</name>
    <name evidence="4" type="ORF">A3H51_01775</name>
</gene>
<dbReference type="GO" id="GO:0070929">
    <property type="term" value="P:trans-translation"/>
    <property type="evidence" value="ECO:0007669"/>
    <property type="project" value="UniProtKB-UniRule"/>
</dbReference>
<dbReference type="Pfam" id="PF01668">
    <property type="entry name" value="SmpB"/>
    <property type="match status" value="1"/>
</dbReference>
<keyword evidence="2 3" id="KW-0694">RNA-binding</keyword>
<evidence type="ECO:0000313" key="5">
    <source>
        <dbReference type="Proteomes" id="UP000178509"/>
    </source>
</evidence>
<proteinExistence type="inferred from homology"/>
<dbReference type="Proteomes" id="UP000178509">
    <property type="component" value="Unassembled WGS sequence"/>
</dbReference>
<dbReference type="InterPro" id="IPR023620">
    <property type="entry name" value="SmpB"/>
</dbReference>
<dbReference type="GO" id="GO:0070930">
    <property type="term" value="P:trans-translation-dependent protein tagging"/>
    <property type="evidence" value="ECO:0007669"/>
    <property type="project" value="TreeGrafter"/>
</dbReference>
<dbReference type="HAMAP" id="MF_00023">
    <property type="entry name" value="SmpB"/>
    <property type="match status" value="1"/>
</dbReference>
<dbReference type="EMBL" id="MHOJ01000036">
    <property type="protein sequence ID" value="OGZ61764.1"/>
    <property type="molecule type" value="Genomic_DNA"/>
</dbReference>
<dbReference type="NCBIfam" id="NF003843">
    <property type="entry name" value="PRK05422.1"/>
    <property type="match status" value="1"/>
</dbReference>
<evidence type="ECO:0000256" key="3">
    <source>
        <dbReference type="HAMAP-Rule" id="MF_00023"/>
    </source>
</evidence>
<sequence length="151" mass="17544">MSKIYSYNKKAKFDYEILDTYDAGIKLFGHEVKSVKKGSVSLQGAFVVIRGQEAYLTNVYIPPYQEGNLVSDYDSKRTRKLLLKKKQILELQQKLQTRGLTLVPLKLYNMRGLIKLDIGLARGKRKYDKREVIKKREADRKIRKSLKNSKS</sequence>
<comment type="similarity">
    <text evidence="3">Belongs to the SmpB family.</text>
</comment>
<dbReference type="GO" id="GO:0003723">
    <property type="term" value="F:RNA binding"/>
    <property type="evidence" value="ECO:0007669"/>
    <property type="project" value="UniProtKB-UniRule"/>
</dbReference>
<dbReference type="NCBIfam" id="TIGR00086">
    <property type="entry name" value="smpB"/>
    <property type="match status" value="1"/>
</dbReference>
<dbReference type="SUPFAM" id="SSF74982">
    <property type="entry name" value="Small protein B (SmpB)"/>
    <property type="match status" value="1"/>
</dbReference>
<dbReference type="AlphaFoldDB" id="A0A1G2HGY9"/>
<keyword evidence="1 3" id="KW-0963">Cytoplasm</keyword>
<dbReference type="Gene3D" id="2.40.280.10">
    <property type="match status" value="1"/>
</dbReference>
<dbReference type="PROSITE" id="PS01317">
    <property type="entry name" value="SSRP"/>
    <property type="match status" value="1"/>
</dbReference>
<dbReference type="InterPro" id="IPR000037">
    <property type="entry name" value="SsrA-bd_prot"/>
</dbReference>
<dbReference type="STRING" id="1802164.A3H51_01775"/>
<dbReference type="GO" id="GO:0005829">
    <property type="term" value="C:cytosol"/>
    <property type="evidence" value="ECO:0007669"/>
    <property type="project" value="TreeGrafter"/>
</dbReference>
<evidence type="ECO:0000256" key="2">
    <source>
        <dbReference type="ARBA" id="ARBA00022884"/>
    </source>
</evidence>
<accession>A0A1G2HGY9</accession>
<evidence type="ECO:0000256" key="1">
    <source>
        <dbReference type="ARBA" id="ARBA00022490"/>
    </source>
</evidence>
<name>A0A1G2HGY9_9BACT</name>
<comment type="subcellular location">
    <subcellularLocation>
        <location evidence="3">Cytoplasm</location>
    </subcellularLocation>
    <text evidence="3">The tmRNA-SmpB complex associates with stalled 70S ribosomes.</text>
</comment>
<dbReference type="PANTHER" id="PTHR30308:SF2">
    <property type="entry name" value="SSRA-BINDING PROTEIN"/>
    <property type="match status" value="1"/>
</dbReference>
<protein>
    <recommendedName>
        <fullName evidence="3">SsrA-binding protein</fullName>
    </recommendedName>
    <alternativeName>
        <fullName evidence="3">Small protein B</fullName>
    </alternativeName>
</protein>
<comment type="caution">
    <text evidence="4">The sequence shown here is derived from an EMBL/GenBank/DDBJ whole genome shotgun (WGS) entry which is preliminary data.</text>
</comment>
<comment type="function">
    <text evidence="3">Required for rescue of stalled ribosomes mediated by trans-translation. Binds to transfer-messenger RNA (tmRNA), required for stable association of tmRNA with ribosomes. tmRNA and SmpB together mimic tRNA shape, replacing the anticodon stem-loop with SmpB. tmRNA is encoded by the ssrA gene; the 2 termini fold to resemble tRNA(Ala) and it encodes a 'tag peptide', a short internal open reading frame. During trans-translation Ala-aminoacylated tmRNA acts like a tRNA, entering the A-site of stalled ribosomes, displacing the stalled mRNA. The ribosome then switches to translate the ORF on the tmRNA; the nascent peptide is terminated with the 'tag peptide' encoded by the tmRNA and targeted for degradation. The ribosome is freed to recommence translation, which seems to be the essential function of trans-translation.</text>
</comment>
<dbReference type="PANTHER" id="PTHR30308">
    <property type="entry name" value="TMRNA-BINDING COMPONENT OF TRANS-TRANSLATION TAGGING COMPLEX"/>
    <property type="match status" value="1"/>
</dbReference>
<dbReference type="InterPro" id="IPR020081">
    <property type="entry name" value="SsrA-bd_prot_CS"/>
</dbReference>
<organism evidence="4 5">
    <name type="scientific">Candidatus Spechtbacteria bacterium RIFCSPLOWO2_02_FULL_38_8</name>
    <dbReference type="NCBI Taxonomy" id="1802164"/>
    <lineage>
        <taxon>Bacteria</taxon>
        <taxon>Candidatus Spechtiibacteriota</taxon>
    </lineage>
</organism>
<evidence type="ECO:0000313" key="4">
    <source>
        <dbReference type="EMBL" id="OGZ61764.1"/>
    </source>
</evidence>